<evidence type="ECO:0000256" key="4">
    <source>
        <dbReference type="ARBA" id="ARBA00022741"/>
    </source>
</evidence>
<evidence type="ECO:0000259" key="9">
    <source>
        <dbReference type="PROSITE" id="PS50011"/>
    </source>
</evidence>
<dbReference type="RefSeq" id="WP_337693414.1">
    <property type="nucleotide sequence ID" value="NZ_JBBEGN010000001.1"/>
</dbReference>
<keyword evidence="11" id="KW-1185">Reference proteome</keyword>
<keyword evidence="5 10" id="KW-0418">Kinase</keyword>
<keyword evidence="4" id="KW-0547">Nucleotide-binding</keyword>
<dbReference type="CDD" id="cd14014">
    <property type="entry name" value="STKc_PknB_like"/>
    <property type="match status" value="1"/>
</dbReference>
<keyword evidence="3 10" id="KW-0808">Transferase</keyword>
<dbReference type="SUPFAM" id="SSF56112">
    <property type="entry name" value="Protein kinase-like (PK-like)"/>
    <property type="match status" value="1"/>
</dbReference>
<reference evidence="10 11" key="1">
    <citation type="submission" date="2024-03" db="EMBL/GenBank/DDBJ databases">
        <title>Actinomycetospora sp. OC33-EN08, a novel actinomycete isolated from wild orchid (Aerides multiflora).</title>
        <authorList>
            <person name="Suriyachadkun C."/>
        </authorList>
    </citation>
    <scope>NUCLEOTIDE SEQUENCE [LARGE SCALE GENOMIC DNA]</scope>
    <source>
        <strain evidence="10 11">OC33-EN08</strain>
    </source>
</reference>
<keyword evidence="8" id="KW-1133">Transmembrane helix</keyword>
<dbReference type="Proteomes" id="UP001385809">
    <property type="component" value="Unassembled WGS sequence"/>
</dbReference>
<proteinExistence type="predicted"/>
<evidence type="ECO:0000313" key="10">
    <source>
        <dbReference type="EMBL" id="MEJ2866801.1"/>
    </source>
</evidence>
<protein>
    <recommendedName>
        <fullName evidence="1">non-specific serine/threonine protein kinase</fullName>
        <ecNumber evidence="1">2.7.11.1</ecNumber>
    </recommendedName>
</protein>
<dbReference type="GO" id="GO:0004674">
    <property type="term" value="F:protein serine/threonine kinase activity"/>
    <property type="evidence" value="ECO:0007669"/>
    <property type="project" value="UniProtKB-EC"/>
</dbReference>
<keyword evidence="6" id="KW-0067">ATP-binding</keyword>
<dbReference type="PANTHER" id="PTHR43289">
    <property type="entry name" value="MITOGEN-ACTIVATED PROTEIN KINASE KINASE KINASE 20-RELATED"/>
    <property type="match status" value="1"/>
</dbReference>
<dbReference type="Gene3D" id="3.30.200.20">
    <property type="entry name" value="Phosphorylase Kinase, domain 1"/>
    <property type="match status" value="1"/>
</dbReference>
<accession>A0ABU8MHV6</accession>
<organism evidence="10 11">
    <name type="scientific">Actinomycetospora aurantiaca</name>
    <dbReference type="NCBI Taxonomy" id="3129233"/>
    <lineage>
        <taxon>Bacteria</taxon>
        <taxon>Bacillati</taxon>
        <taxon>Actinomycetota</taxon>
        <taxon>Actinomycetes</taxon>
        <taxon>Pseudonocardiales</taxon>
        <taxon>Pseudonocardiaceae</taxon>
        <taxon>Actinomycetospora</taxon>
    </lineage>
</organism>
<dbReference type="Gene3D" id="1.10.510.10">
    <property type="entry name" value="Transferase(Phosphotransferase) domain 1"/>
    <property type="match status" value="1"/>
</dbReference>
<sequence>MTRPYTGPESGPVVLGGRYELVELMGRGGMAEVHRATDRELGRVVAVKLLPEERRGDDTDAARLREEARAAAVVSHPHVVAVHDVGSSPHGVYVVMELLEGRTWADLLVAHGRVAEQEAARVGAAVASALAYAHEQGVVHRDVGPANIMLLADGTPKLMDFGIARLGDRGGLTETGHVVGTAAYMSPEQVRGEDLDGRSDVYSLGCTLYEQVTGRPPFTGAASADVAAQRLHEPPRPPRQLTPAMSVGMEALVLRMLAREPRDRPDAAEVATALEDLARPAAATDVLPGAGDPVGPVGSVGPGEPEDRPASPGLRRAGIVLLWLGVVALVVVAVLLAVR</sequence>
<name>A0ABU8MHV6_9PSEU</name>
<evidence type="ECO:0000256" key="7">
    <source>
        <dbReference type="SAM" id="MobiDB-lite"/>
    </source>
</evidence>
<dbReference type="Pfam" id="PF00069">
    <property type="entry name" value="Pkinase"/>
    <property type="match status" value="1"/>
</dbReference>
<comment type="caution">
    <text evidence="10">The sequence shown here is derived from an EMBL/GenBank/DDBJ whole genome shotgun (WGS) entry which is preliminary data.</text>
</comment>
<keyword evidence="2" id="KW-0723">Serine/threonine-protein kinase</keyword>
<evidence type="ECO:0000256" key="5">
    <source>
        <dbReference type="ARBA" id="ARBA00022777"/>
    </source>
</evidence>
<evidence type="ECO:0000313" key="11">
    <source>
        <dbReference type="Proteomes" id="UP001385809"/>
    </source>
</evidence>
<dbReference type="PANTHER" id="PTHR43289:SF6">
    <property type="entry name" value="SERINE_THREONINE-PROTEIN KINASE NEKL-3"/>
    <property type="match status" value="1"/>
</dbReference>
<dbReference type="InterPro" id="IPR000719">
    <property type="entry name" value="Prot_kinase_dom"/>
</dbReference>
<feature type="transmembrane region" description="Helical" evidence="8">
    <location>
        <begin position="317"/>
        <end position="338"/>
    </location>
</feature>
<dbReference type="InterPro" id="IPR011009">
    <property type="entry name" value="Kinase-like_dom_sf"/>
</dbReference>
<keyword evidence="8" id="KW-0812">Transmembrane</keyword>
<evidence type="ECO:0000256" key="6">
    <source>
        <dbReference type="ARBA" id="ARBA00022840"/>
    </source>
</evidence>
<feature type="compositionally biased region" description="Low complexity" evidence="7">
    <location>
        <begin position="286"/>
        <end position="303"/>
    </location>
</feature>
<keyword evidence="8" id="KW-0472">Membrane</keyword>
<gene>
    <name evidence="10" type="ORF">WCD74_03435</name>
</gene>
<dbReference type="EC" id="2.7.11.1" evidence="1"/>
<dbReference type="PROSITE" id="PS50011">
    <property type="entry name" value="PROTEIN_KINASE_DOM"/>
    <property type="match status" value="1"/>
</dbReference>
<evidence type="ECO:0000256" key="3">
    <source>
        <dbReference type="ARBA" id="ARBA00022679"/>
    </source>
</evidence>
<feature type="region of interest" description="Disordered" evidence="7">
    <location>
        <begin position="285"/>
        <end position="310"/>
    </location>
</feature>
<evidence type="ECO:0000256" key="1">
    <source>
        <dbReference type="ARBA" id="ARBA00012513"/>
    </source>
</evidence>
<dbReference type="EMBL" id="JBBEGN010000001">
    <property type="protein sequence ID" value="MEJ2866801.1"/>
    <property type="molecule type" value="Genomic_DNA"/>
</dbReference>
<evidence type="ECO:0000256" key="8">
    <source>
        <dbReference type="SAM" id="Phobius"/>
    </source>
</evidence>
<evidence type="ECO:0000256" key="2">
    <source>
        <dbReference type="ARBA" id="ARBA00022527"/>
    </source>
</evidence>
<feature type="domain" description="Protein kinase" evidence="9">
    <location>
        <begin position="19"/>
        <end position="277"/>
    </location>
</feature>